<organism evidence="1">
    <name type="scientific">bioreactor metagenome</name>
    <dbReference type="NCBI Taxonomy" id="1076179"/>
    <lineage>
        <taxon>unclassified sequences</taxon>
        <taxon>metagenomes</taxon>
        <taxon>ecological metagenomes</taxon>
    </lineage>
</organism>
<dbReference type="AlphaFoldDB" id="A0A644V3L0"/>
<proteinExistence type="predicted"/>
<sequence>MTTNNAMISLSNIVSSTGVTYSAQANAFLTQAYVSAANNAYFNAIRFAEGIIIKEDVGQGHTHTFLNGLRIYHAASRTLLADRTYHCCFYSEHIVKEESRQLLIEALEKAVKNTGVSFNRGEAHQLINKVITEAFEKNQLKAAEQHSLKLLQKNQ</sequence>
<accession>A0A644V3L0</accession>
<reference evidence="1" key="1">
    <citation type="submission" date="2019-08" db="EMBL/GenBank/DDBJ databases">
        <authorList>
            <person name="Kucharzyk K."/>
            <person name="Murdoch R.W."/>
            <person name="Higgins S."/>
            <person name="Loffler F."/>
        </authorList>
    </citation>
    <scope>NUCLEOTIDE SEQUENCE</scope>
</reference>
<dbReference type="EMBL" id="VSSQ01000213">
    <property type="protein sequence ID" value="MPL85928.1"/>
    <property type="molecule type" value="Genomic_DNA"/>
</dbReference>
<gene>
    <name evidence="1" type="ORF">SDC9_31903</name>
</gene>
<evidence type="ECO:0000313" key="1">
    <source>
        <dbReference type="EMBL" id="MPL85928.1"/>
    </source>
</evidence>
<name>A0A644V3L0_9ZZZZ</name>
<protein>
    <submittedName>
        <fullName evidence="1">Uncharacterized protein</fullName>
    </submittedName>
</protein>
<comment type="caution">
    <text evidence="1">The sequence shown here is derived from an EMBL/GenBank/DDBJ whole genome shotgun (WGS) entry which is preliminary data.</text>
</comment>